<keyword evidence="1" id="KW-0472">Membrane</keyword>
<dbReference type="Proteomes" id="UP001278500">
    <property type="component" value="Unassembled WGS sequence"/>
</dbReference>
<keyword evidence="1" id="KW-1133">Transmembrane helix</keyword>
<dbReference type="EMBL" id="JAUEPP010000001">
    <property type="protein sequence ID" value="KAK3355356.1"/>
    <property type="molecule type" value="Genomic_DNA"/>
</dbReference>
<feature type="transmembrane region" description="Helical" evidence="1">
    <location>
        <begin position="40"/>
        <end position="65"/>
    </location>
</feature>
<dbReference type="AlphaFoldDB" id="A0AAE0MWY8"/>
<proteinExistence type="predicted"/>
<keyword evidence="1" id="KW-0812">Transmembrane</keyword>
<dbReference type="GeneID" id="87863225"/>
<organism evidence="2 3">
    <name type="scientific">Neurospora tetraspora</name>
    <dbReference type="NCBI Taxonomy" id="94610"/>
    <lineage>
        <taxon>Eukaryota</taxon>
        <taxon>Fungi</taxon>
        <taxon>Dikarya</taxon>
        <taxon>Ascomycota</taxon>
        <taxon>Pezizomycotina</taxon>
        <taxon>Sordariomycetes</taxon>
        <taxon>Sordariomycetidae</taxon>
        <taxon>Sordariales</taxon>
        <taxon>Sordariaceae</taxon>
        <taxon>Neurospora</taxon>
    </lineage>
</organism>
<protein>
    <submittedName>
        <fullName evidence="2">Uncharacterized protein</fullName>
    </submittedName>
</protein>
<comment type="caution">
    <text evidence="2">The sequence shown here is derived from an EMBL/GenBank/DDBJ whole genome shotgun (WGS) entry which is preliminary data.</text>
</comment>
<evidence type="ECO:0000313" key="3">
    <source>
        <dbReference type="Proteomes" id="UP001278500"/>
    </source>
</evidence>
<evidence type="ECO:0000313" key="2">
    <source>
        <dbReference type="EMBL" id="KAK3355356.1"/>
    </source>
</evidence>
<accession>A0AAE0MWY8</accession>
<reference evidence="2" key="2">
    <citation type="submission" date="2023-06" db="EMBL/GenBank/DDBJ databases">
        <authorList>
            <consortium name="Lawrence Berkeley National Laboratory"/>
            <person name="Haridas S."/>
            <person name="Hensen N."/>
            <person name="Bonometti L."/>
            <person name="Westerberg I."/>
            <person name="Brannstrom I.O."/>
            <person name="Guillou S."/>
            <person name="Cros-Aarteil S."/>
            <person name="Calhoun S."/>
            <person name="Kuo A."/>
            <person name="Mondo S."/>
            <person name="Pangilinan J."/>
            <person name="Riley R."/>
            <person name="Labutti K."/>
            <person name="Andreopoulos B."/>
            <person name="Lipzen A."/>
            <person name="Chen C."/>
            <person name="Yanf M."/>
            <person name="Daum C."/>
            <person name="Ng V."/>
            <person name="Clum A."/>
            <person name="Steindorff A."/>
            <person name="Ohm R."/>
            <person name="Martin F."/>
            <person name="Silar P."/>
            <person name="Natvig D."/>
            <person name="Lalanne C."/>
            <person name="Gautier V."/>
            <person name="Ament-Velasquez S.L."/>
            <person name="Kruys A."/>
            <person name="Hutchinson M.I."/>
            <person name="Powell A.J."/>
            <person name="Barry K."/>
            <person name="Miller A.N."/>
            <person name="Grigoriev I.V."/>
            <person name="Debuchy R."/>
            <person name="Gladieux P."/>
            <person name="Thoren M.H."/>
            <person name="Johannesson H."/>
        </authorList>
    </citation>
    <scope>NUCLEOTIDE SEQUENCE</scope>
    <source>
        <strain evidence="2">CBS 560.94</strain>
    </source>
</reference>
<name>A0AAE0MWY8_9PEZI</name>
<gene>
    <name evidence="2" type="ORF">B0H65DRAFT_451730</name>
</gene>
<sequence length="74" mass="8170">MRASVSAFLARSAWYCFIWASFSAELPVSSLILRSRPSILVMLLSASLLSALRSSLIFSISAFLFSMSVWSLAF</sequence>
<feature type="transmembrane region" description="Helical" evidence="1">
    <location>
        <begin position="12"/>
        <end position="33"/>
    </location>
</feature>
<keyword evidence="3" id="KW-1185">Reference proteome</keyword>
<evidence type="ECO:0000256" key="1">
    <source>
        <dbReference type="SAM" id="Phobius"/>
    </source>
</evidence>
<dbReference type="RefSeq" id="XP_062686734.1">
    <property type="nucleotide sequence ID" value="XM_062826071.1"/>
</dbReference>
<reference evidence="2" key="1">
    <citation type="journal article" date="2023" name="Mol. Phylogenet. Evol.">
        <title>Genome-scale phylogeny and comparative genomics of the fungal order Sordariales.</title>
        <authorList>
            <person name="Hensen N."/>
            <person name="Bonometti L."/>
            <person name="Westerberg I."/>
            <person name="Brannstrom I.O."/>
            <person name="Guillou S."/>
            <person name="Cros-Aarteil S."/>
            <person name="Calhoun S."/>
            <person name="Haridas S."/>
            <person name="Kuo A."/>
            <person name="Mondo S."/>
            <person name="Pangilinan J."/>
            <person name="Riley R."/>
            <person name="LaButti K."/>
            <person name="Andreopoulos B."/>
            <person name="Lipzen A."/>
            <person name="Chen C."/>
            <person name="Yan M."/>
            <person name="Daum C."/>
            <person name="Ng V."/>
            <person name="Clum A."/>
            <person name="Steindorff A."/>
            <person name="Ohm R.A."/>
            <person name="Martin F."/>
            <person name="Silar P."/>
            <person name="Natvig D.O."/>
            <person name="Lalanne C."/>
            <person name="Gautier V."/>
            <person name="Ament-Velasquez S.L."/>
            <person name="Kruys A."/>
            <person name="Hutchinson M.I."/>
            <person name="Powell A.J."/>
            <person name="Barry K."/>
            <person name="Miller A.N."/>
            <person name="Grigoriev I.V."/>
            <person name="Debuchy R."/>
            <person name="Gladieux P."/>
            <person name="Hiltunen Thoren M."/>
            <person name="Johannesson H."/>
        </authorList>
    </citation>
    <scope>NUCLEOTIDE SEQUENCE</scope>
    <source>
        <strain evidence="2">CBS 560.94</strain>
    </source>
</reference>